<evidence type="ECO:0000256" key="6">
    <source>
        <dbReference type="SAM" id="Phobius"/>
    </source>
</evidence>
<keyword evidence="5 6" id="KW-0472">Membrane</keyword>
<proteinExistence type="inferred from homology"/>
<dbReference type="GO" id="GO:0005886">
    <property type="term" value="C:plasma membrane"/>
    <property type="evidence" value="ECO:0007669"/>
    <property type="project" value="TreeGrafter"/>
</dbReference>
<evidence type="ECO:0000256" key="1">
    <source>
        <dbReference type="ARBA" id="ARBA00004141"/>
    </source>
</evidence>
<feature type="domain" description="GtrA/DPMS transmembrane" evidence="7">
    <location>
        <begin position="14"/>
        <end position="131"/>
    </location>
</feature>
<dbReference type="Proteomes" id="UP000617951">
    <property type="component" value="Unassembled WGS sequence"/>
</dbReference>
<evidence type="ECO:0000313" key="8">
    <source>
        <dbReference type="EMBL" id="MBC8538057.1"/>
    </source>
</evidence>
<feature type="transmembrane region" description="Helical" evidence="6">
    <location>
        <begin position="112"/>
        <end position="130"/>
    </location>
</feature>
<keyword evidence="4 6" id="KW-1133">Transmembrane helix</keyword>
<feature type="transmembrane region" description="Helical" evidence="6">
    <location>
        <begin position="38"/>
        <end position="57"/>
    </location>
</feature>
<dbReference type="AlphaFoldDB" id="A0A926DHU5"/>
<feature type="transmembrane region" description="Helical" evidence="6">
    <location>
        <begin position="78"/>
        <end position="100"/>
    </location>
</feature>
<evidence type="ECO:0000256" key="5">
    <source>
        <dbReference type="ARBA" id="ARBA00023136"/>
    </source>
</evidence>
<dbReference type="InterPro" id="IPR051401">
    <property type="entry name" value="GtrA_CellWall_Glycosyl"/>
</dbReference>
<gene>
    <name evidence="8" type="ORF">H8693_03815</name>
</gene>
<evidence type="ECO:0000259" key="7">
    <source>
        <dbReference type="Pfam" id="PF04138"/>
    </source>
</evidence>
<keyword evidence="9" id="KW-1185">Reference proteome</keyword>
<protein>
    <submittedName>
        <fullName evidence="8">GtrA family protein</fullName>
    </submittedName>
</protein>
<dbReference type="Pfam" id="PF04138">
    <property type="entry name" value="GtrA_DPMS_TM"/>
    <property type="match status" value="1"/>
</dbReference>
<evidence type="ECO:0000256" key="3">
    <source>
        <dbReference type="ARBA" id="ARBA00022692"/>
    </source>
</evidence>
<comment type="caution">
    <text evidence="8">The sequence shown here is derived from an EMBL/GenBank/DDBJ whole genome shotgun (WGS) entry which is preliminary data.</text>
</comment>
<dbReference type="PANTHER" id="PTHR38459">
    <property type="entry name" value="PROPHAGE BACTOPRENOL-LINKED GLUCOSE TRANSLOCASE HOMOLOG"/>
    <property type="match status" value="1"/>
</dbReference>
<accession>A0A926DHU5</accession>
<organism evidence="8 9">
    <name type="scientific">Guopingia tenuis</name>
    <dbReference type="NCBI Taxonomy" id="2763656"/>
    <lineage>
        <taxon>Bacteria</taxon>
        <taxon>Bacillati</taxon>
        <taxon>Bacillota</taxon>
        <taxon>Clostridia</taxon>
        <taxon>Christensenellales</taxon>
        <taxon>Christensenellaceae</taxon>
        <taxon>Guopingia</taxon>
    </lineage>
</organism>
<evidence type="ECO:0000313" key="9">
    <source>
        <dbReference type="Proteomes" id="UP000617951"/>
    </source>
</evidence>
<evidence type="ECO:0000256" key="4">
    <source>
        <dbReference type="ARBA" id="ARBA00022989"/>
    </source>
</evidence>
<sequence>MRELFRKYREIILYVFFGGCTTLVNIVVYYAMTRFLGVGEYASNVTAWILSVLFAYVTNKIWVFECRSREAKVLLREMGSFFGCRLLSLGLDMGVLWLGIEILRMNDMLVKILSNILVIIVNYIASKFFIFKKSRQKPKMEKKSGYDAE</sequence>
<dbReference type="InterPro" id="IPR007267">
    <property type="entry name" value="GtrA_DPMS_TM"/>
</dbReference>
<feature type="transmembrane region" description="Helical" evidence="6">
    <location>
        <begin position="12"/>
        <end position="32"/>
    </location>
</feature>
<dbReference type="PANTHER" id="PTHR38459:SF5">
    <property type="entry name" value="CELL WALL TEICHOIC ACID GLYCOSYLATION PROTEIN GTCA"/>
    <property type="match status" value="1"/>
</dbReference>
<reference evidence="8" key="1">
    <citation type="submission" date="2020-08" db="EMBL/GenBank/DDBJ databases">
        <title>Genome public.</title>
        <authorList>
            <person name="Liu C."/>
            <person name="Sun Q."/>
        </authorList>
    </citation>
    <scope>NUCLEOTIDE SEQUENCE</scope>
    <source>
        <strain evidence="8">NSJ-63</strain>
    </source>
</reference>
<evidence type="ECO:0000256" key="2">
    <source>
        <dbReference type="ARBA" id="ARBA00009399"/>
    </source>
</evidence>
<dbReference type="GO" id="GO:0000271">
    <property type="term" value="P:polysaccharide biosynthetic process"/>
    <property type="evidence" value="ECO:0007669"/>
    <property type="project" value="InterPro"/>
</dbReference>
<dbReference type="RefSeq" id="WP_249279846.1">
    <property type="nucleotide sequence ID" value="NZ_JACRSS010000001.1"/>
</dbReference>
<name>A0A926DHU5_9FIRM</name>
<dbReference type="EMBL" id="JACRSS010000001">
    <property type="protein sequence ID" value="MBC8538057.1"/>
    <property type="molecule type" value="Genomic_DNA"/>
</dbReference>
<comment type="similarity">
    <text evidence="2">Belongs to the GtrA family.</text>
</comment>
<comment type="subcellular location">
    <subcellularLocation>
        <location evidence="1">Membrane</location>
        <topology evidence="1">Multi-pass membrane protein</topology>
    </subcellularLocation>
</comment>
<keyword evidence="3 6" id="KW-0812">Transmembrane</keyword>